<evidence type="ECO:0000313" key="2">
    <source>
        <dbReference type="Proteomes" id="UP000598217"/>
    </source>
</evidence>
<dbReference type="RefSeq" id="WP_191269618.1">
    <property type="nucleotide sequence ID" value="NZ_BMXJ01000003.1"/>
</dbReference>
<dbReference type="EMBL" id="JADBDY010000001">
    <property type="protein sequence ID" value="MBE1458510.1"/>
    <property type="molecule type" value="Genomic_DNA"/>
</dbReference>
<keyword evidence="2" id="KW-1185">Reference proteome</keyword>
<gene>
    <name evidence="1" type="ORF">H4W79_002724</name>
</gene>
<reference evidence="1 2" key="1">
    <citation type="submission" date="2020-10" db="EMBL/GenBank/DDBJ databases">
        <title>Sequencing the genomes of 1000 actinobacteria strains.</title>
        <authorList>
            <person name="Klenk H.-P."/>
        </authorList>
    </citation>
    <scope>NUCLEOTIDE SEQUENCE [LARGE SCALE GENOMIC DNA]</scope>
    <source>
        <strain evidence="1 2">DSM 45157</strain>
    </source>
</reference>
<dbReference type="Proteomes" id="UP000598217">
    <property type="component" value="Unassembled WGS sequence"/>
</dbReference>
<sequence>MPTELRNAPTPTEVIAAWIPHDARWNAQARQAARAGVEALRRYVTGLITHHRDGGLLVDDDFDLRSIAAVVEDLEEGGLFRVRWDQAQDALLVPDRAGVR</sequence>
<comment type="caution">
    <text evidence="1">The sequence shown here is derived from an EMBL/GenBank/DDBJ whole genome shotgun (WGS) entry which is preliminary data.</text>
</comment>
<name>A0ABR9HHK7_9ACTN</name>
<organism evidence="1 2">
    <name type="scientific">Nocardiopsis terrae</name>
    <dbReference type="NCBI Taxonomy" id="372655"/>
    <lineage>
        <taxon>Bacteria</taxon>
        <taxon>Bacillati</taxon>
        <taxon>Actinomycetota</taxon>
        <taxon>Actinomycetes</taxon>
        <taxon>Streptosporangiales</taxon>
        <taxon>Nocardiopsidaceae</taxon>
        <taxon>Nocardiopsis</taxon>
    </lineage>
</organism>
<protein>
    <submittedName>
        <fullName evidence="1">Uncharacterized protein</fullName>
    </submittedName>
</protein>
<accession>A0ABR9HHK7</accession>
<evidence type="ECO:0000313" key="1">
    <source>
        <dbReference type="EMBL" id="MBE1458510.1"/>
    </source>
</evidence>
<proteinExistence type="predicted"/>